<organism evidence="4 5">
    <name type="scientific">Ancylobacter radicis</name>
    <dbReference type="NCBI Taxonomy" id="2836179"/>
    <lineage>
        <taxon>Bacteria</taxon>
        <taxon>Pseudomonadati</taxon>
        <taxon>Pseudomonadota</taxon>
        <taxon>Alphaproteobacteria</taxon>
        <taxon>Hyphomicrobiales</taxon>
        <taxon>Xanthobacteraceae</taxon>
        <taxon>Ancylobacter</taxon>
    </lineage>
</organism>
<feature type="transmembrane region" description="Helical" evidence="2">
    <location>
        <begin position="43"/>
        <end position="71"/>
    </location>
</feature>
<feature type="domain" description="YhdP central" evidence="3">
    <location>
        <begin position="458"/>
        <end position="899"/>
    </location>
</feature>
<gene>
    <name evidence="4" type="ORF">KIP89_12325</name>
</gene>
<dbReference type="InterPro" id="IPR025263">
    <property type="entry name" value="YhdP_central"/>
</dbReference>
<dbReference type="Pfam" id="PF13116">
    <property type="entry name" value="YhdP"/>
    <property type="match status" value="1"/>
</dbReference>
<dbReference type="RefSeq" id="WP_213755735.1">
    <property type="nucleotide sequence ID" value="NZ_JAHCQH010000017.1"/>
</dbReference>
<evidence type="ECO:0000259" key="3">
    <source>
        <dbReference type="Pfam" id="PF13116"/>
    </source>
</evidence>
<sequence>MNETTTRKGGEGRAGPGKRPRLRRLPKVCEVPPSRRRRRWLTVCGWSVGSVFGGTLLMAGLVYAFFLFGVLTIDMARPYVERALEARLAPGQTVQIGAITGDRAADGGMLLRASDIVVRDAAGEIIATAPQAEVEMQDTLLPWLMRPQRVDLVGVTVTVRIDPQGTVAISTEGAKPLQAPLAPVAVKDPSAAPASNEASSAPAEATADGTPLLPLRIPALAAIAKGFDQGGLDGGALSQLGLKDGTLIVRSEASGRQWTFNDIDLSVSSPETGGMAFDLKSGGTDGPWSARAAIGPLADGRRTVSVGVRDLAPRDLLIAAGKAGDDIHATSPLSVDFSADIDPTGLVLASTGRLVAGAGEFQMGADVAGRMMLDEVTIAFRFDPAAKVVMIDTLAAHAGPFMMDIAARLSVPDTAEGRWTLEATRSTASFGGGGRYADKDPPFVLDNNQLALSYDPAAKRIAIDKGVLRGAQGGIDLSGGLELSGEEPALGLNMSATPMSATSLKRMWPLVAAPEVRQWVYDNMISGEVQSAKISFLAPLSSIGNKQKPLPNDAVDILISGTNGIFQPVPNMPAVRGADILVHGKGRSAQVTATKGYMESPAGRRLNLPQGVFDVPNTIMDKPAAKVQFSLEGSAAAAVELIGLSPLPVPPEERLDPTAVKGDIAGSAQVNIRLSENIQPADVDYAFDASLTGFGLDNILMGQKLEDASVKVFVTPAAAVLRGDGKIGGAPASFEYTRPTQGNATFTLAANLDDAARTRLALDLGGLSGNVGVKLTGSIGPKTKSIEVDLDLTGARLAELVPGWSKPIGKAARLTADATLTAKGTRLDNLVVTGQGVNIRGTVELDSKAAFISANLPTFQLSDGDNASVKAETADGAMKITVRGEVIEARAFLKSLLEAPVAGRQNEKPADVDLDVNLGVVVGNNGETMRQAVLKLSRRNGDLRAFSLGALVGRDGGVKGELVARDRGRPLLRVTTTDAGALLRFINLYPRIYGGDLWIEVDAPRGDGAAQAGVVNMRDFIIRGETGLDRLIAAAPAAQRDGKLSPGSAIVFRKLQVDFVRTAEVLDIKDGAIWGPSIGSTFDGNLDFAADRISVRGTYVPAYGLNNLFSRVPVLGFFLGGGPNEGLVGVTYEIVGPLSGPTLRINPISAVAPGFLRKIFEFRQAPDPTPPATIPTR</sequence>
<reference evidence="4" key="1">
    <citation type="submission" date="2021-05" db="EMBL/GenBank/DDBJ databases">
        <authorList>
            <person name="Sun Q."/>
            <person name="Inoue M."/>
        </authorList>
    </citation>
    <scope>NUCLEOTIDE SEQUENCE</scope>
    <source>
        <strain evidence="4">VKM B-3255</strain>
    </source>
</reference>
<evidence type="ECO:0000256" key="1">
    <source>
        <dbReference type="SAM" id="MobiDB-lite"/>
    </source>
</evidence>
<evidence type="ECO:0000313" key="4">
    <source>
        <dbReference type="EMBL" id="MBS9477891.1"/>
    </source>
</evidence>
<accession>A0ABS5R898</accession>
<keyword evidence="2" id="KW-0472">Membrane</keyword>
<feature type="compositionally biased region" description="Basic and acidic residues" evidence="1">
    <location>
        <begin position="1"/>
        <end position="11"/>
    </location>
</feature>
<dbReference type="Proteomes" id="UP001166585">
    <property type="component" value="Unassembled WGS sequence"/>
</dbReference>
<feature type="compositionally biased region" description="Low complexity" evidence="1">
    <location>
        <begin position="189"/>
        <end position="207"/>
    </location>
</feature>
<dbReference type="EMBL" id="JAHCQH010000017">
    <property type="protein sequence ID" value="MBS9477891.1"/>
    <property type="molecule type" value="Genomic_DNA"/>
</dbReference>
<evidence type="ECO:0000256" key="2">
    <source>
        <dbReference type="SAM" id="Phobius"/>
    </source>
</evidence>
<name>A0ABS5R898_9HYPH</name>
<comment type="caution">
    <text evidence="4">The sequence shown here is derived from an EMBL/GenBank/DDBJ whole genome shotgun (WGS) entry which is preliminary data.</text>
</comment>
<keyword evidence="2" id="KW-1133">Transmembrane helix</keyword>
<keyword evidence="5" id="KW-1185">Reference proteome</keyword>
<evidence type="ECO:0000313" key="5">
    <source>
        <dbReference type="Proteomes" id="UP001166585"/>
    </source>
</evidence>
<proteinExistence type="predicted"/>
<protein>
    <recommendedName>
        <fullName evidence="3">YhdP central domain-containing protein</fullName>
    </recommendedName>
</protein>
<feature type="region of interest" description="Disordered" evidence="1">
    <location>
        <begin position="1"/>
        <end position="23"/>
    </location>
</feature>
<keyword evidence="2" id="KW-0812">Transmembrane</keyword>
<feature type="region of interest" description="Disordered" evidence="1">
    <location>
        <begin position="188"/>
        <end position="207"/>
    </location>
</feature>